<accession>A0A8J7UVA3</accession>
<dbReference type="AlphaFoldDB" id="A0A8J7UVA3"/>
<gene>
    <name evidence="1" type="ORF">J3E07_001642</name>
</gene>
<comment type="caution">
    <text evidence="1">The sequence shown here is derived from an EMBL/GenBank/DDBJ whole genome shotgun (WGS) entry which is preliminary data.</text>
</comment>
<sequence>MVKNLLDNINQDLTEDLIISNIITSCYVKMLFKQDLESIKSTKKIEKLKDRTNDELNELFSALSGHMLKNNLEELEYANNIVLFDKETNKILVKHIGDEFNL</sequence>
<protein>
    <submittedName>
        <fullName evidence="1">Uncharacterized protein</fullName>
    </submittedName>
</protein>
<proteinExistence type="predicted"/>
<name>A0A8J7UVA3_METVO</name>
<dbReference type="Proteomes" id="UP000740329">
    <property type="component" value="Unassembled WGS sequence"/>
</dbReference>
<reference evidence="1" key="1">
    <citation type="submission" date="2021-03" db="EMBL/GenBank/DDBJ databases">
        <title>Genomic Encyclopedia of Type Strains, Phase IV (KMG-V): Genome sequencing to study the core and pangenomes of soil and plant-associated prokaryotes.</title>
        <authorList>
            <person name="Whitman W."/>
        </authorList>
    </citation>
    <scope>NUCLEOTIDE SEQUENCE</scope>
    <source>
        <strain evidence="1">C4</strain>
    </source>
</reference>
<evidence type="ECO:0000313" key="1">
    <source>
        <dbReference type="EMBL" id="MBP2202201.1"/>
    </source>
</evidence>
<organism evidence="1 2">
    <name type="scientific">Methanococcus voltae</name>
    <dbReference type="NCBI Taxonomy" id="2188"/>
    <lineage>
        <taxon>Archaea</taxon>
        <taxon>Methanobacteriati</taxon>
        <taxon>Methanobacteriota</taxon>
        <taxon>Methanomada group</taxon>
        <taxon>Methanococci</taxon>
        <taxon>Methanococcales</taxon>
        <taxon>Methanococcaceae</taxon>
        <taxon>Methanococcus</taxon>
    </lineage>
</organism>
<evidence type="ECO:0000313" key="2">
    <source>
        <dbReference type="Proteomes" id="UP000740329"/>
    </source>
</evidence>
<dbReference type="RefSeq" id="WP_209591715.1">
    <property type="nucleotide sequence ID" value="NZ_JAGGMV010000009.1"/>
</dbReference>
<dbReference type="EMBL" id="JAGGMV010000009">
    <property type="protein sequence ID" value="MBP2202201.1"/>
    <property type="molecule type" value="Genomic_DNA"/>
</dbReference>